<feature type="transmembrane region" description="Helical" evidence="7">
    <location>
        <begin position="25"/>
        <end position="43"/>
    </location>
</feature>
<keyword evidence="4 7" id="KW-1133">Transmembrane helix</keyword>
<feature type="transmembrane region" description="Helical" evidence="7">
    <location>
        <begin position="55"/>
        <end position="75"/>
    </location>
</feature>
<dbReference type="PANTHER" id="PTHR21716">
    <property type="entry name" value="TRANSMEMBRANE PROTEIN"/>
    <property type="match status" value="1"/>
</dbReference>
<keyword evidence="3 7" id="KW-0812">Transmembrane</keyword>
<organism evidence="8 9">
    <name type="scientific">Moorena producens PAL-8-15-08-1</name>
    <dbReference type="NCBI Taxonomy" id="1458985"/>
    <lineage>
        <taxon>Bacteria</taxon>
        <taxon>Bacillati</taxon>
        <taxon>Cyanobacteriota</taxon>
        <taxon>Cyanophyceae</taxon>
        <taxon>Coleofasciculales</taxon>
        <taxon>Coleofasciculaceae</taxon>
        <taxon>Moorena</taxon>
    </lineage>
</organism>
<sequence>MSLGTWIGLLAFILSLYILWQIRQVLLLIFTAVVLANALNILVEKFRRVGMKRLFAVLLSILLMVALAVGFYWLIVPPFAEQVLELTDQVPRGIEKLGQWLELLSADIPADLINFPEIQLDQLIQQLQPLLNQLLGGGFSIAFNSLAVVAQVLLVLVLTIMLLADPKAYRQSFIRLFPSFYRRRVDQILTLCDQSLRGWLVGILVNIAAISGLSFVGLVILQVKLALAQAALAGILTFIPNIGPGLSVVPPIAIALLDAPWKAIAVLILYIVIQQVESNLLTPLVMKQQVSLLPAVTLLAQVFFATFFGFLGLLLALPLTVVGQVWLKEVLIKDILDQWKTSPISITDTQTPSETVAIASANPELASPTTSQHSQDRTESDNHLKSDKSDQIDKEEKEEE</sequence>
<dbReference type="Proteomes" id="UP000177870">
    <property type="component" value="Chromosome"/>
</dbReference>
<feature type="transmembrane region" description="Helical" evidence="7">
    <location>
        <begin position="227"/>
        <end position="246"/>
    </location>
</feature>
<evidence type="ECO:0000256" key="6">
    <source>
        <dbReference type="SAM" id="MobiDB-lite"/>
    </source>
</evidence>
<accession>A0A1D8TXL5</accession>
<evidence type="ECO:0000313" key="8">
    <source>
        <dbReference type="EMBL" id="AOX02382.1"/>
    </source>
</evidence>
<dbReference type="Pfam" id="PF01594">
    <property type="entry name" value="AI-2E_transport"/>
    <property type="match status" value="1"/>
</dbReference>
<feature type="region of interest" description="Disordered" evidence="6">
    <location>
        <begin position="357"/>
        <end position="400"/>
    </location>
</feature>
<evidence type="ECO:0000256" key="7">
    <source>
        <dbReference type="SAM" id="Phobius"/>
    </source>
</evidence>
<dbReference type="EMBL" id="CP017599">
    <property type="protein sequence ID" value="AOX02382.1"/>
    <property type="molecule type" value="Genomic_DNA"/>
</dbReference>
<dbReference type="AlphaFoldDB" id="A0A1D8TXL5"/>
<dbReference type="OrthoDB" id="506451at2"/>
<evidence type="ECO:0000313" key="9">
    <source>
        <dbReference type="Proteomes" id="UP000177870"/>
    </source>
</evidence>
<evidence type="ECO:0000256" key="4">
    <source>
        <dbReference type="ARBA" id="ARBA00022989"/>
    </source>
</evidence>
<keyword evidence="5 7" id="KW-0472">Membrane</keyword>
<comment type="subcellular location">
    <subcellularLocation>
        <location evidence="1">Membrane</location>
        <topology evidence="1">Multi-pass membrane protein</topology>
    </subcellularLocation>
</comment>
<dbReference type="STRING" id="1458985.BJP34_25700"/>
<gene>
    <name evidence="8" type="ORF">BJP34_25700</name>
</gene>
<dbReference type="RefSeq" id="WP_070394791.1">
    <property type="nucleotide sequence ID" value="NZ_CP017599.1"/>
</dbReference>
<evidence type="ECO:0000256" key="2">
    <source>
        <dbReference type="ARBA" id="ARBA00009773"/>
    </source>
</evidence>
<dbReference type="PANTHER" id="PTHR21716:SF62">
    <property type="entry name" value="TRANSPORT PROTEIN YDBI-RELATED"/>
    <property type="match status" value="1"/>
</dbReference>
<dbReference type="KEGG" id="mpro:BJP34_25700"/>
<feature type="transmembrane region" description="Helical" evidence="7">
    <location>
        <begin position="199"/>
        <end position="221"/>
    </location>
</feature>
<proteinExistence type="inferred from homology"/>
<evidence type="ECO:0000256" key="5">
    <source>
        <dbReference type="ARBA" id="ARBA00023136"/>
    </source>
</evidence>
<dbReference type="GO" id="GO:0016020">
    <property type="term" value="C:membrane"/>
    <property type="evidence" value="ECO:0007669"/>
    <property type="project" value="UniProtKB-SubCell"/>
</dbReference>
<reference evidence="9" key="1">
    <citation type="submission" date="2016-10" db="EMBL/GenBank/DDBJ databases">
        <title>Comparative genomics uncovers the prolific and rare metabolic potential of the cyanobacterial genus Moorea.</title>
        <authorList>
            <person name="Leao T."/>
            <person name="Castelao G."/>
            <person name="Korobeynikov A."/>
            <person name="Monroe E.A."/>
            <person name="Podell S."/>
            <person name="Glukhov E."/>
            <person name="Allen E."/>
            <person name="Gerwick W.H."/>
            <person name="Gerwick L."/>
        </authorList>
    </citation>
    <scope>NUCLEOTIDE SEQUENCE [LARGE SCALE GENOMIC DNA]</scope>
    <source>
        <strain evidence="9">PAL-8-15-08-1</strain>
    </source>
</reference>
<feature type="compositionally biased region" description="Basic and acidic residues" evidence="6">
    <location>
        <begin position="374"/>
        <end position="400"/>
    </location>
</feature>
<evidence type="ECO:0000256" key="3">
    <source>
        <dbReference type="ARBA" id="ARBA00022692"/>
    </source>
</evidence>
<feature type="transmembrane region" description="Helical" evidence="7">
    <location>
        <begin position="141"/>
        <end position="164"/>
    </location>
</feature>
<name>A0A1D8TXL5_9CYAN</name>
<feature type="transmembrane region" description="Helical" evidence="7">
    <location>
        <begin position="293"/>
        <end position="317"/>
    </location>
</feature>
<protein>
    <submittedName>
        <fullName evidence="8">AI-2E family transporter</fullName>
    </submittedName>
</protein>
<dbReference type="GO" id="GO:0055085">
    <property type="term" value="P:transmembrane transport"/>
    <property type="evidence" value="ECO:0007669"/>
    <property type="project" value="TreeGrafter"/>
</dbReference>
<dbReference type="InterPro" id="IPR002549">
    <property type="entry name" value="AI-2E-like"/>
</dbReference>
<evidence type="ECO:0000256" key="1">
    <source>
        <dbReference type="ARBA" id="ARBA00004141"/>
    </source>
</evidence>
<comment type="similarity">
    <text evidence="2">Belongs to the autoinducer-2 exporter (AI-2E) (TC 2.A.86) family.</text>
</comment>